<dbReference type="Proteomes" id="UP000886110">
    <property type="component" value="Unassembled WGS sequence"/>
</dbReference>
<dbReference type="AlphaFoldDB" id="A0A7C5HDX8"/>
<organism evidence="1">
    <name type="scientific">candidate division WOR-3 bacterium</name>
    <dbReference type="NCBI Taxonomy" id="2052148"/>
    <lineage>
        <taxon>Bacteria</taxon>
        <taxon>Bacteria division WOR-3</taxon>
    </lineage>
</organism>
<name>A0A7C5HDX8_UNCW3</name>
<accession>A0A7C5HDX8</accession>
<protein>
    <submittedName>
        <fullName evidence="1">Uncharacterized protein</fullName>
    </submittedName>
</protein>
<dbReference type="EMBL" id="DRTB01000033">
    <property type="protein sequence ID" value="HHE04512.1"/>
    <property type="molecule type" value="Genomic_DNA"/>
</dbReference>
<evidence type="ECO:0000313" key="1">
    <source>
        <dbReference type="EMBL" id="HHE04512.1"/>
    </source>
</evidence>
<gene>
    <name evidence="1" type="ORF">ENL19_00455</name>
</gene>
<reference evidence="1" key="1">
    <citation type="journal article" date="2020" name="mSystems">
        <title>Genome- and Community-Level Interaction Insights into Carbon Utilization and Element Cycling Functions of Hydrothermarchaeota in Hydrothermal Sediment.</title>
        <authorList>
            <person name="Zhou Z."/>
            <person name="Liu Y."/>
            <person name="Xu W."/>
            <person name="Pan J."/>
            <person name="Luo Z.H."/>
            <person name="Li M."/>
        </authorList>
    </citation>
    <scope>NUCLEOTIDE SEQUENCE [LARGE SCALE GENOMIC DNA]</scope>
    <source>
        <strain evidence="1">HyVt-74</strain>
    </source>
</reference>
<proteinExistence type="predicted"/>
<sequence>MNLQGVALVPPETLDNCFHKFHIKDIPEIYVKHEEWMQTLIDAHIENMKEMVKWFLRENLCDECKKKIFGEKDVKV</sequence>
<comment type="caution">
    <text evidence="1">The sequence shown here is derived from an EMBL/GenBank/DDBJ whole genome shotgun (WGS) entry which is preliminary data.</text>
</comment>